<keyword evidence="1" id="KW-0489">Methyltransferase</keyword>
<keyword evidence="3" id="KW-0949">S-adenosyl-L-methionine</keyword>
<dbReference type="GO" id="GO:0046983">
    <property type="term" value="F:protein dimerization activity"/>
    <property type="evidence" value="ECO:0007669"/>
    <property type="project" value="InterPro"/>
</dbReference>
<evidence type="ECO:0000259" key="6">
    <source>
        <dbReference type="Pfam" id="PF08100"/>
    </source>
</evidence>
<protein>
    <submittedName>
        <fullName evidence="7">Uncharacterized protein</fullName>
    </submittedName>
</protein>
<keyword evidence="2" id="KW-0808">Transferase</keyword>
<dbReference type="InterPro" id="IPR036390">
    <property type="entry name" value="WH_DNA-bd_sf"/>
</dbReference>
<dbReference type="GO" id="GO:0008171">
    <property type="term" value="F:O-methyltransferase activity"/>
    <property type="evidence" value="ECO:0007669"/>
    <property type="project" value="InterPro"/>
</dbReference>
<evidence type="ECO:0000256" key="3">
    <source>
        <dbReference type="ARBA" id="ARBA00022691"/>
    </source>
</evidence>
<proteinExistence type="predicted"/>
<dbReference type="Pfam" id="PF08100">
    <property type="entry name" value="Dimerisation"/>
    <property type="match status" value="1"/>
</dbReference>
<dbReference type="AlphaFoldDB" id="A0AAN9MY30"/>
<comment type="caution">
    <text evidence="7">The sequence shown here is derived from an EMBL/GenBank/DDBJ whole genome shotgun (WGS) entry which is preliminary data.</text>
</comment>
<dbReference type="InterPro" id="IPR001077">
    <property type="entry name" value="COMT_C"/>
</dbReference>
<accession>A0AAN9MY30</accession>
<evidence type="ECO:0000256" key="4">
    <source>
        <dbReference type="PIRSR" id="PIRSR005739-1"/>
    </source>
</evidence>
<dbReference type="InterPro" id="IPR012967">
    <property type="entry name" value="COMT_dimerisation"/>
</dbReference>
<dbReference type="GO" id="GO:0009701">
    <property type="term" value="P:isoflavonoid phytoalexin biosynthetic process"/>
    <property type="evidence" value="ECO:0007669"/>
    <property type="project" value="UniProtKB-ARBA"/>
</dbReference>
<dbReference type="GO" id="GO:0032259">
    <property type="term" value="P:methylation"/>
    <property type="evidence" value="ECO:0007669"/>
    <property type="project" value="UniProtKB-KW"/>
</dbReference>
<dbReference type="FunFam" id="1.10.10.10:FF:000213">
    <property type="entry name" value="Coniferyl alcohol 9-O-methyltransferase"/>
    <property type="match status" value="1"/>
</dbReference>
<dbReference type="PIRSF" id="PIRSF005739">
    <property type="entry name" value="O-mtase"/>
    <property type="match status" value="1"/>
</dbReference>
<feature type="active site" description="Proton acceptor" evidence="4">
    <location>
        <position position="268"/>
    </location>
</feature>
<dbReference type="Pfam" id="PF00891">
    <property type="entry name" value="Methyltransf_2"/>
    <property type="match status" value="1"/>
</dbReference>
<dbReference type="Gene3D" id="3.40.50.150">
    <property type="entry name" value="Vaccinia Virus protein VP39"/>
    <property type="match status" value="1"/>
</dbReference>
<evidence type="ECO:0000313" key="8">
    <source>
        <dbReference type="Proteomes" id="UP001367508"/>
    </source>
</evidence>
<dbReference type="Gene3D" id="1.10.10.10">
    <property type="entry name" value="Winged helix-like DNA-binding domain superfamily/Winged helix DNA-binding domain"/>
    <property type="match status" value="1"/>
</dbReference>
<organism evidence="7 8">
    <name type="scientific">Canavalia gladiata</name>
    <name type="common">Sword bean</name>
    <name type="synonym">Dolichos gladiatus</name>
    <dbReference type="NCBI Taxonomy" id="3824"/>
    <lineage>
        <taxon>Eukaryota</taxon>
        <taxon>Viridiplantae</taxon>
        <taxon>Streptophyta</taxon>
        <taxon>Embryophyta</taxon>
        <taxon>Tracheophyta</taxon>
        <taxon>Spermatophyta</taxon>
        <taxon>Magnoliopsida</taxon>
        <taxon>eudicotyledons</taxon>
        <taxon>Gunneridae</taxon>
        <taxon>Pentapetalae</taxon>
        <taxon>rosids</taxon>
        <taxon>fabids</taxon>
        <taxon>Fabales</taxon>
        <taxon>Fabaceae</taxon>
        <taxon>Papilionoideae</taxon>
        <taxon>50 kb inversion clade</taxon>
        <taxon>NPAAA clade</taxon>
        <taxon>indigoferoid/millettioid clade</taxon>
        <taxon>Phaseoleae</taxon>
        <taxon>Canavalia</taxon>
    </lineage>
</organism>
<evidence type="ECO:0000256" key="1">
    <source>
        <dbReference type="ARBA" id="ARBA00022603"/>
    </source>
</evidence>
<dbReference type="SUPFAM" id="SSF53335">
    <property type="entry name" value="S-adenosyl-L-methionine-dependent methyltransferases"/>
    <property type="match status" value="1"/>
</dbReference>
<gene>
    <name evidence="7" type="ORF">VNO77_04897</name>
</gene>
<dbReference type="EMBL" id="JAYMYQ010000001">
    <property type="protein sequence ID" value="KAK7362776.1"/>
    <property type="molecule type" value="Genomic_DNA"/>
</dbReference>
<keyword evidence="8" id="KW-1185">Reference proteome</keyword>
<sequence length="365" mass="40879">MALSTNGSEESELYDAQIHLYKHIYNFVSSMALRSAVELGIAEVIHNHGKSITLSELASALKLHPSKVGVLHRFMRLLTHNGFFTKTTVPSQNGKKEEEEETAYALTPPSKLLVRGKSTCLAPMVQMSLHSSMLHMWYSSKKWFTEDKEVTLFESATGETFWKFMNNNFDVLTVFQDAMAADSQMFKITLKECKHVFEGLGSLVDVGGGTGGVTKIIHEAFPHLKCTVFDQPQVVANLTSSENLNFVGGDMFNSIPAADAVLLKWVLHDWNDELSLKILKNCKKAISGKGKEGKVIIIEITIDETNDDRKLTELKLDNDLVMLTLANGKEREKKEWEKLIYNAGFSTYKITPICCGFQSLIEVYP</sequence>
<dbReference type="Proteomes" id="UP001367508">
    <property type="component" value="Unassembled WGS sequence"/>
</dbReference>
<feature type="domain" description="O-methyltransferase dimerisation" evidence="6">
    <location>
        <begin position="22"/>
        <end position="115"/>
    </location>
</feature>
<evidence type="ECO:0000313" key="7">
    <source>
        <dbReference type="EMBL" id="KAK7362776.1"/>
    </source>
</evidence>
<dbReference type="InterPro" id="IPR029063">
    <property type="entry name" value="SAM-dependent_MTases_sf"/>
</dbReference>
<feature type="domain" description="O-methyltransferase C-terminal" evidence="5">
    <location>
        <begin position="137"/>
        <end position="346"/>
    </location>
</feature>
<dbReference type="GO" id="GO:0030746">
    <property type="term" value="F:isoflavone 4'-O-methyltransferase activity"/>
    <property type="evidence" value="ECO:0007669"/>
    <property type="project" value="UniProtKB-ARBA"/>
</dbReference>
<dbReference type="FunFam" id="3.40.50.150:FF:000206">
    <property type="entry name" value="O-methyltransferase ZRP4"/>
    <property type="match status" value="1"/>
</dbReference>
<dbReference type="InterPro" id="IPR036388">
    <property type="entry name" value="WH-like_DNA-bd_sf"/>
</dbReference>
<reference evidence="7 8" key="1">
    <citation type="submission" date="2024-01" db="EMBL/GenBank/DDBJ databases">
        <title>The genomes of 5 underutilized Papilionoideae crops provide insights into root nodulation and disease resistanc.</title>
        <authorList>
            <person name="Jiang F."/>
        </authorList>
    </citation>
    <scope>NUCLEOTIDE SEQUENCE [LARGE SCALE GENOMIC DNA]</scope>
    <source>
        <strain evidence="7">LVBAO_FW01</strain>
        <tissue evidence="7">Leaves</tissue>
    </source>
</reference>
<dbReference type="PROSITE" id="PS51683">
    <property type="entry name" value="SAM_OMT_II"/>
    <property type="match status" value="1"/>
</dbReference>
<dbReference type="SUPFAM" id="SSF46785">
    <property type="entry name" value="Winged helix' DNA-binding domain"/>
    <property type="match status" value="1"/>
</dbReference>
<evidence type="ECO:0000259" key="5">
    <source>
        <dbReference type="Pfam" id="PF00891"/>
    </source>
</evidence>
<evidence type="ECO:0000256" key="2">
    <source>
        <dbReference type="ARBA" id="ARBA00022679"/>
    </source>
</evidence>
<dbReference type="InterPro" id="IPR016461">
    <property type="entry name" value="COMT-like"/>
</dbReference>
<name>A0AAN9MY30_CANGL</name>
<dbReference type="PANTHER" id="PTHR11746">
    <property type="entry name" value="O-METHYLTRANSFERASE"/>
    <property type="match status" value="1"/>
</dbReference>